<dbReference type="AlphaFoldDB" id="A0A382DXC8"/>
<organism evidence="1">
    <name type="scientific">marine metagenome</name>
    <dbReference type="NCBI Taxonomy" id="408172"/>
    <lineage>
        <taxon>unclassified sequences</taxon>
        <taxon>metagenomes</taxon>
        <taxon>ecological metagenomes</taxon>
    </lineage>
</organism>
<proteinExistence type="predicted"/>
<sequence>MGLQLFDENAGVAKLAAVTLAQVESSGQAGAEEVADGVDGAGHHHMAHTGVGAGLE</sequence>
<accession>A0A382DXC8</accession>
<evidence type="ECO:0000313" key="1">
    <source>
        <dbReference type="EMBL" id="SVB42752.1"/>
    </source>
</evidence>
<reference evidence="1" key="1">
    <citation type="submission" date="2018-05" db="EMBL/GenBank/DDBJ databases">
        <authorList>
            <person name="Lanie J.A."/>
            <person name="Ng W.-L."/>
            <person name="Kazmierczak K.M."/>
            <person name="Andrzejewski T.M."/>
            <person name="Davidsen T.M."/>
            <person name="Wayne K.J."/>
            <person name="Tettelin H."/>
            <person name="Glass J.I."/>
            <person name="Rusch D."/>
            <person name="Podicherti R."/>
            <person name="Tsui H.-C.T."/>
            <person name="Winkler M.E."/>
        </authorList>
    </citation>
    <scope>NUCLEOTIDE SEQUENCE</scope>
</reference>
<name>A0A382DXC8_9ZZZZ</name>
<gene>
    <name evidence="1" type="ORF">METZ01_LOCUS195606</name>
</gene>
<protein>
    <submittedName>
        <fullName evidence="1">Uncharacterized protein</fullName>
    </submittedName>
</protein>
<dbReference type="EMBL" id="UINC01041455">
    <property type="protein sequence ID" value="SVB42752.1"/>
    <property type="molecule type" value="Genomic_DNA"/>
</dbReference>